<accession>A0AAU4K4V7</accession>
<evidence type="ECO:0000313" key="3">
    <source>
        <dbReference type="Proteomes" id="UP001432128"/>
    </source>
</evidence>
<reference evidence="2 3" key="1">
    <citation type="submission" date="2022-10" db="EMBL/GenBank/DDBJ databases">
        <title>The complete genomes of actinobacterial strains from the NBC collection.</title>
        <authorList>
            <person name="Joergensen T.S."/>
            <person name="Alvarez Arevalo M."/>
            <person name="Sterndorff E.B."/>
            <person name="Faurdal D."/>
            <person name="Vuksanovic O."/>
            <person name="Mourched A.-S."/>
            <person name="Charusanti P."/>
            <person name="Shaw S."/>
            <person name="Blin K."/>
            <person name="Weber T."/>
        </authorList>
    </citation>
    <scope>NUCLEOTIDE SEQUENCE [LARGE SCALE GENOMIC DNA]</scope>
    <source>
        <strain evidence="2 3">NBC_00319</strain>
    </source>
</reference>
<keyword evidence="1" id="KW-1133">Transmembrane helix</keyword>
<keyword evidence="3" id="KW-1185">Reference proteome</keyword>
<name>A0AAU4K4V7_9NOCA</name>
<protein>
    <recommendedName>
        <fullName evidence="4">Secreted protein</fullName>
    </recommendedName>
</protein>
<evidence type="ECO:0000313" key="2">
    <source>
        <dbReference type="EMBL" id="WUM21019.1"/>
    </source>
</evidence>
<keyword evidence="1" id="KW-0812">Transmembrane</keyword>
<sequence>MRPDGLRRAFGSIAVGAVVVLVVLGGLYALGAAHPPRRPAVTTDRLGPTGGQSVDEYIAAASAGTARATGTRWALVSPRAPLDDDTAWSLIAGTGPSRVAFHVTVDAVATPTTFEPLTRDRGSLQTARDLAVDDVERTVGPDAVGRDRQIATLVRSRLTAGCACVVALVVRGDADRLRAIAGDRRVRAVEVLPADAGGRFTVGALLPEQSDRVGPLSDTAPVPAG</sequence>
<gene>
    <name evidence="2" type="ORF">OG579_04170</name>
</gene>
<evidence type="ECO:0008006" key="4">
    <source>
        <dbReference type="Google" id="ProtNLM"/>
    </source>
</evidence>
<feature type="transmembrane region" description="Helical" evidence="1">
    <location>
        <begin position="9"/>
        <end position="30"/>
    </location>
</feature>
<dbReference type="KEGG" id="whr:OG579_04170"/>
<dbReference type="AlphaFoldDB" id="A0AAU4K4V7"/>
<organism evidence="2 3">
    <name type="scientific">Williamsia herbipolensis</name>
    <dbReference type="NCBI Taxonomy" id="1603258"/>
    <lineage>
        <taxon>Bacteria</taxon>
        <taxon>Bacillati</taxon>
        <taxon>Actinomycetota</taxon>
        <taxon>Actinomycetes</taxon>
        <taxon>Mycobacteriales</taxon>
        <taxon>Nocardiaceae</taxon>
        <taxon>Williamsia</taxon>
    </lineage>
</organism>
<proteinExistence type="predicted"/>
<dbReference type="Proteomes" id="UP001432128">
    <property type="component" value="Chromosome"/>
</dbReference>
<evidence type="ECO:0000256" key="1">
    <source>
        <dbReference type="SAM" id="Phobius"/>
    </source>
</evidence>
<dbReference type="EMBL" id="CP108021">
    <property type="protein sequence ID" value="WUM21019.1"/>
    <property type="molecule type" value="Genomic_DNA"/>
</dbReference>
<keyword evidence="1" id="KW-0472">Membrane</keyword>
<dbReference type="RefSeq" id="WP_328858204.1">
    <property type="nucleotide sequence ID" value="NZ_CP108021.1"/>
</dbReference>